<dbReference type="GO" id="GO:0004674">
    <property type="term" value="F:protein serine/threonine kinase activity"/>
    <property type="evidence" value="ECO:0007669"/>
    <property type="project" value="UniProtKB-KW"/>
</dbReference>
<feature type="region of interest" description="Disordered" evidence="2">
    <location>
        <begin position="93"/>
        <end position="113"/>
    </location>
</feature>
<dbReference type="CDD" id="cd16936">
    <property type="entry name" value="HATPase_RsbW-like"/>
    <property type="match status" value="1"/>
</dbReference>
<proteinExistence type="predicted"/>
<evidence type="ECO:0000259" key="3">
    <source>
        <dbReference type="Pfam" id="PF13581"/>
    </source>
</evidence>
<dbReference type="Gene3D" id="3.30.565.10">
    <property type="entry name" value="Histidine kinase-like ATPase, C-terminal domain"/>
    <property type="match status" value="1"/>
</dbReference>
<accession>A0A2M8M202</accession>
<reference evidence="4 5" key="1">
    <citation type="submission" date="2017-11" db="EMBL/GenBank/DDBJ databases">
        <title>Streptomyces carmine sp. nov., a novel actinomycete isolated from Sophora alopecuroides in Xinjiang, China.</title>
        <authorList>
            <person name="Wang Y."/>
            <person name="Luo X."/>
            <person name="Wan C."/>
            <person name="Zhang L."/>
        </authorList>
    </citation>
    <scope>NUCLEOTIDE SEQUENCE [LARGE SCALE GENOMIC DNA]</scope>
    <source>
        <strain evidence="4 5">TRM SA0054</strain>
    </source>
</reference>
<dbReference type="Proteomes" id="UP000230407">
    <property type="component" value="Unassembled WGS sequence"/>
</dbReference>
<protein>
    <recommendedName>
        <fullName evidence="3">Histidine kinase/HSP90-like ATPase domain-containing protein</fullName>
    </recommendedName>
</protein>
<keyword evidence="5" id="KW-1185">Reference proteome</keyword>
<keyword evidence="1" id="KW-0418">Kinase</keyword>
<gene>
    <name evidence="4" type="ORF">CUT44_08210</name>
</gene>
<evidence type="ECO:0000313" key="5">
    <source>
        <dbReference type="Proteomes" id="UP000230407"/>
    </source>
</evidence>
<evidence type="ECO:0000256" key="1">
    <source>
        <dbReference type="ARBA" id="ARBA00022527"/>
    </source>
</evidence>
<dbReference type="InterPro" id="IPR050267">
    <property type="entry name" value="Anti-sigma-factor_SerPK"/>
</dbReference>
<dbReference type="InterPro" id="IPR003594">
    <property type="entry name" value="HATPase_dom"/>
</dbReference>
<dbReference type="EMBL" id="PGGW01000022">
    <property type="protein sequence ID" value="PJE98243.1"/>
    <property type="molecule type" value="Genomic_DNA"/>
</dbReference>
<comment type="caution">
    <text evidence="4">The sequence shown here is derived from an EMBL/GenBank/DDBJ whole genome shotgun (WGS) entry which is preliminary data.</text>
</comment>
<evidence type="ECO:0000256" key="2">
    <source>
        <dbReference type="SAM" id="MobiDB-lite"/>
    </source>
</evidence>
<dbReference type="RefSeq" id="WP_100201519.1">
    <property type="nucleotide sequence ID" value="NZ_PGGW01000022.1"/>
</dbReference>
<dbReference type="PANTHER" id="PTHR35526">
    <property type="entry name" value="ANTI-SIGMA-F FACTOR RSBW-RELATED"/>
    <property type="match status" value="1"/>
</dbReference>
<sequence length="148" mass="16001">MNPETTRTGNPAPAREFTVLLSPTRRGARLARLLTATQLAYWGLPSETAMQLVAELAGNAVLHGRVLGRDFRLWLCVRGENGEDGGTLRIEVTDARGDRRPAPPPHPVPADAESGRGLLLVEALADRWGVEPGPAARKTVWAELRLPA</sequence>
<dbReference type="SUPFAM" id="SSF55874">
    <property type="entry name" value="ATPase domain of HSP90 chaperone/DNA topoisomerase II/histidine kinase"/>
    <property type="match status" value="1"/>
</dbReference>
<evidence type="ECO:0000313" key="4">
    <source>
        <dbReference type="EMBL" id="PJE98243.1"/>
    </source>
</evidence>
<name>A0A2M8M202_9ACTN</name>
<dbReference type="InterPro" id="IPR036890">
    <property type="entry name" value="HATPase_C_sf"/>
</dbReference>
<dbReference type="PANTHER" id="PTHR35526:SF3">
    <property type="entry name" value="ANTI-SIGMA-F FACTOR RSBW"/>
    <property type="match status" value="1"/>
</dbReference>
<feature type="domain" description="Histidine kinase/HSP90-like ATPase" evidence="3">
    <location>
        <begin position="29"/>
        <end position="131"/>
    </location>
</feature>
<keyword evidence="1" id="KW-0723">Serine/threonine-protein kinase</keyword>
<dbReference type="AlphaFoldDB" id="A0A2M8M202"/>
<dbReference type="Pfam" id="PF13581">
    <property type="entry name" value="HATPase_c_2"/>
    <property type="match status" value="1"/>
</dbReference>
<organism evidence="4 5">
    <name type="scientific">Streptomyces carminius</name>
    <dbReference type="NCBI Taxonomy" id="2665496"/>
    <lineage>
        <taxon>Bacteria</taxon>
        <taxon>Bacillati</taxon>
        <taxon>Actinomycetota</taxon>
        <taxon>Actinomycetes</taxon>
        <taxon>Kitasatosporales</taxon>
        <taxon>Streptomycetaceae</taxon>
        <taxon>Streptomyces</taxon>
    </lineage>
</organism>
<keyword evidence="1" id="KW-0808">Transferase</keyword>